<evidence type="ECO:0000313" key="10">
    <source>
        <dbReference type="Proteomes" id="UP000008229"/>
    </source>
</evidence>
<evidence type="ECO:0000313" key="9">
    <source>
        <dbReference type="EMBL" id="ADB51049.1"/>
    </source>
</evidence>
<proteinExistence type="inferred from homology"/>
<reference evidence="10" key="2">
    <citation type="submission" date="2010-01" db="EMBL/GenBank/DDBJ databases">
        <title>The complete genome of Conexibacter woesei DSM 14684.</title>
        <authorList>
            <consortium name="US DOE Joint Genome Institute (JGI-PGF)"/>
            <person name="Lucas S."/>
            <person name="Copeland A."/>
            <person name="Lapidus A."/>
            <person name="Glavina del Rio T."/>
            <person name="Dalin E."/>
            <person name="Tice H."/>
            <person name="Bruce D."/>
            <person name="Goodwin L."/>
            <person name="Pitluck S."/>
            <person name="Kyrpides N."/>
            <person name="Mavromatis K."/>
            <person name="Ivanova N."/>
            <person name="Mikhailova N."/>
            <person name="Chertkov O."/>
            <person name="Brettin T."/>
            <person name="Detter J.C."/>
            <person name="Han C."/>
            <person name="Larimer F."/>
            <person name="Land M."/>
            <person name="Hauser L."/>
            <person name="Markowitz V."/>
            <person name="Cheng J.-F."/>
            <person name="Hugenholtz P."/>
            <person name="Woyke T."/>
            <person name="Wu D."/>
            <person name="Pukall R."/>
            <person name="Steenblock K."/>
            <person name="Schneider S."/>
            <person name="Klenk H.-P."/>
            <person name="Eisen J.A."/>
        </authorList>
    </citation>
    <scope>NUCLEOTIDE SEQUENCE [LARGE SCALE GENOMIC DNA]</scope>
    <source>
        <strain evidence="10">DSM 14684 / CIP 108061 / JCM 11494 / NBRC 100937 / ID131577</strain>
    </source>
</reference>
<keyword evidence="5" id="KW-0067">ATP-binding</keyword>
<dbReference type="GO" id="GO:0016301">
    <property type="term" value="F:kinase activity"/>
    <property type="evidence" value="ECO:0007669"/>
    <property type="project" value="UniProtKB-KW"/>
</dbReference>
<dbReference type="Pfam" id="PF13556">
    <property type="entry name" value="HTH_30"/>
    <property type="match status" value="1"/>
</dbReference>
<dbReference type="InterPro" id="IPR012914">
    <property type="entry name" value="PucR_dom"/>
</dbReference>
<keyword evidence="3" id="KW-0547">Nucleotide-binding</keyword>
<reference evidence="9 10" key="1">
    <citation type="journal article" date="2010" name="Stand. Genomic Sci.">
        <title>Complete genome sequence of Conexibacter woesei type strain (ID131577).</title>
        <authorList>
            <person name="Pukall R."/>
            <person name="Lapidus A."/>
            <person name="Glavina Del Rio T."/>
            <person name="Copeland A."/>
            <person name="Tice H."/>
            <person name="Cheng J.-F."/>
            <person name="Lucas S."/>
            <person name="Chen F."/>
            <person name="Nolan M."/>
            <person name="Bruce D."/>
            <person name="Goodwin L."/>
            <person name="Pitluck S."/>
            <person name="Mavromatis K."/>
            <person name="Ivanova N."/>
            <person name="Ovchinnikova G."/>
            <person name="Pati A."/>
            <person name="Chen A."/>
            <person name="Palaniappan K."/>
            <person name="Land M."/>
            <person name="Hauser L."/>
            <person name="Chang Y.-J."/>
            <person name="Jeffries C.D."/>
            <person name="Chain P."/>
            <person name="Meincke L."/>
            <person name="Sims D."/>
            <person name="Brettin T."/>
            <person name="Detter J.C."/>
            <person name="Rohde M."/>
            <person name="Goeker M."/>
            <person name="Bristow J."/>
            <person name="Eisen J.A."/>
            <person name="Markowitz V."/>
            <person name="Kyrpides N.C."/>
            <person name="Klenk H.-P."/>
            <person name="Hugenholtz P."/>
        </authorList>
    </citation>
    <scope>NUCLEOTIDE SEQUENCE [LARGE SCALE GENOMIC DNA]</scope>
    <source>
        <strain evidence="10">DSM 14684 / CIP 108061 / JCM 11494 / NBRC 100937 / ID131577</strain>
    </source>
</reference>
<protein>
    <submittedName>
        <fullName evidence="9">Transcriptional regulator, PucR family</fullName>
    </submittedName>
</protein>
<comment type="similarity">
    <text evidence="1">Belongs to the CdaR family.</text>
</comment>
<dbReference type="InterPro" id="IPR025736">
    <property type="entry name" value="PucR_C-HTH_dom"/>
</dbReference>
<organism evidence="9 10">
    <name type="scientific">Conexibacter woesei (strain DSM 14684 / CCUG 47730 / CIP 108061 / JCM 11494 / NBRC 100937 / ID131577)</name>
    <dbReference type="NCBI Taxonomy" id="469383"/>
    <lineage>
        <taxon>Bacteria</taxon>
        <taxon>Bacillati</taxon>
        <taxon>Actinomycetota</taxon>
        <taxon>Thermoleophilia</taxon>
        <taxon>Solirubrobacterales</taxon>
        <taxon>Conexibacteraceae</taxon>
        <taxon>Conexibacter</taxon>
    </lineage>
</organism>
<dbReference type="GO" id="GO:0005524">
    <property type="term" value="F:ATP binding"/>
    <property type="evidence" value="ECO:0007669"/>
    <property type="project" value="UniProtKB-KW"/>
</dbReference>
<evidence type="ECO:0000259" key="8">
    <source>
        <dbReference type="Pfam" id="PF17853"/>
    </source>
</evidence>
<evidence type="ECO:0000256" key="5">
    <source>
        <dbReference type="ARBA" id="ARBA00022840"/>
    </source>
</evidence>
<evidence type="ECO:0000256" key="4">
    <source>
        <dbReference type="ARBA" id="ARBA00022777"/>
    </source>
</evidence>
<dbReference type="Pfam" id="PF17853">
    <property type="entry name" value="GGDEF_2"/>
    <property type="match status" value="1"/>
</dbReference>
<keyword evidence="10" id="KW-1185">Reference proteome</keyword>
<feature type="domain" description="PucR C-terminal helix-turn-helix" evidence="7">
    <location>
        <begin position="456"/>
        <end position="514"/>
    </location>
</feature>
<keyword evidence="4" id="KW-0418">Kinase</keyword>
<evidence type="ECO:0000256" key="2">
    <source>
        <dbReference type="ARBA" id="ARBA00022679"/>
    </source>
</evidence>
<dbReference type="eggNOG" id="COG2508">
    <property type="taxonomic scope" value="Bacteria"/>
</dbReference>
<dbReference type="Proteomes" id="UP000008229">
    <property type="component" value="Chromosome"/>
</dbReference>
<dbReference type="KEGG" id="cwo:Cwoe_2630"/>
<dbReference type="InterPro" id="IPR051448">
    <property type="entry name" value="CdaR-like_regulators"/>
</dbReference>
<evidence type="ECO:0000256" key="1">
    <source>
        <dbReference type="ARBA" id="ARBA00006754"/>
    </source>
</evidence>
<feature type="domain" description="Purine catabolism PurC-like" evidence="6">
    <location>
        <begin position="8"/>
        <end position="124"/>
    </location>
</feature>
<accession>D3F8T5</accession>
<evidence type="ECO:0000259" key="7">
    <source>
        <dbReference type="Pfam" id="PF13556"/>
    </source>
</evidence>
<dbReference type="AlphaFoldDB" id="D3F8T5"/>
<dbReference type="RefSeq" id="WP_012934100.1">
    <property type="nucleotide sequence ID" value="NC_013739.1"/>
</dbReference>
<evidence type="ECO:0000259" key="6">
    <source>
        <dbReference type="Pfam" id="PF07905"/>
    </source>
</evidence>
<dbReference type="STRING" id="469383.Cwoe_2630"/>
<dbReference type="InterPro" id="IPR042070">
    <property type="entry name" value="PucR_C-HTH_sf"/>
</dbReference>
<gene>
    <name evidence="9" type="ordered locus">Cwoe_2630</name>
</gene>
<dbReference type="EMBL" id="CP001854">
    <property type="protein sequence ID" value="ADB51049.1"/>
    <property type="molecule type" value="Genomic_DNA"/>
</dbReference>
<keyword evidence="2" id="KW-0808">Transferase</keyword>
<dbReference type="Gene3D" id="1.10.10.2840">
    <property type="entry name" value="PucR C-terminal helix-turn-helix domain"/>
    <property type="match status" value="1"/>
</dbReference>
<dbReference type="OrthoDB" id="33973at2"/>
<dbReference type="InterPro" id="IPR041522">
    <property type="entry name" value="CdaR_GGDEF"/>
</dbReference>
<dbReference type="HOGENOM" id="CLU_017436_4_1_11"/>
<dbReference type="PANTHER" id="PTHR33744">
    <property type="entry name" value="CARBOHYDRATE DIACID REGULATOR"/>
    <property type="match status" value="1"/>
</dbReference>
<dbReference type="InterPro" id="IPR023000">
    <property type="entry name" value="Shikimate_kinase_CS"/>
</dbReference>
<name>D3F8T5_CONWI</name>
<feature type="domain" description="CdaR GGDEF-like" evidence="8">
    <location>
        <begin position="290"/>
        <end position="402"/>
    </location>
</feature>
<sequence>MQLTLGNLLDERELGLTLVTSDASARERPVRGAHAIEVAAPTRWIPEDWVMLTNGLRVRGRGDDQRRLIAELDDGGQTALGWAVGLVLQRVPQAIVDEAERRAFPVFLVPIETAFHQIISFLHDARTSEDMVVMRRIMSMEEYLMDALQQRRPERAIVSRLASLLDVDALLATGGGEVLEASGRVPAEEDVRAAIGAADDGDRDGAQLGGRAAAVLPLPGDEAGDQLLIVSGRRAAAGDPLARPVIRRAAQLLGLVAQGRAHRDENARARGADVLRRALRGIAPAQAAGLDAEVSALGLDFGEPVHVVAWSVPAGVASETAALALVRELLSANGLRHLLTAHGEQPVTLVQGDPALLAEALLGAGESATPGAGRPLPSAGVGRRIDSLRDARRSLHDARLALAQARATSAPDGTVVRFDQLDPVGQLLAAASGEEDGQGLRRLAGLLDPIRDQPHLLATLSSWIDCGQNSNETAARLHLHRNSLRYRLARIEELLGVVLETPRGLANVQLALLADELDAGGGDAAGER</sequence>
<evidence type="ECO:0000256" key="3">
    <source>
        <dbReference type="ARBA" id="ARBA00022741"/>
    </source>
</evidence>
<dbReference type="Pfam" id="PF07905">
    <property type="entry name" value="PucR"/>
    <property type="match status" value="1"/>
</dbReference>
<dbReference type="PROSITE" id="PS01128">
    <property type="entry name" value="SHIKIMATE_KINASE"/>
    <property type="match status" value="1"/>
</dbReference>
<dbReference type="PANTHER" id="PTHR33744:SF7">
    <property type="entry name" value="PUCR FAMILY TRANSCRIPTIONAL REGULATOR"/>
    <property type="match status" value="1"/>
</dbReference>